<dbReference type="EMBL" id="JTDK01000014">
    <property type="protein sequence ID" value="KHK96597.1"/>
    <property type="molecule type" value="Genomic_DNA"/>
</dbReference>
<dbReference type="InterPro" id="IPR013324">
    <property type="entry name" value="RNA_pol_sigma_r3/r4-like"/>
</dbReference>
<keyword evidence="4" id="KW-1185">Reference proteome</keyword>
<sequence>MHGDSLVEANLRLVLPLVTAALVRRYGDLAGCEDAVQEAALEAVVAWQRHGMPDDPRAWLFTVARRRYVDAVRSESAQRRREQRDAVLGTRGSSATSIDDSLAMLVLCCHPAVSIDGQIALTLRAVCGLTTAQIAAAFYSSEAAMAKRITRAKRAIDDAGRAFPAASELTDRAEAVRTTLYVMFTEGHAPHRSETVVHAEMVSEAIRLTRLLRAALPDDPQTCALLALMLLAAARGPARSTADGVAVALPDQDRTAWDAAMIAEGRGLAAEALAARPLTSLAIQAAIQAVHAAAPTAAETDWEQILALYDALILRDASPAVRLGRAVAVGMGRGPLAGLAELSVLSDDARVAHDPRLLAVRAGLLEQSGATDQAASAYAEAARMTTNAAERRWLDERARRARRTGEEPR</sequence>
<name>A0A0B2A4S3_9MICO</name>
<dbReference type="Gene3D" id="1.10.1740.10">
    <property type="match status" value="1"/>
</dbReference>
<dbReference type="PANTHER" id="PTHR47756">
    <property type="entry name" value="BLL6612 PROTEIN-RELATED"/>
    <property type="match status" value="1"/>
</dbReference>
<dbReference type="GO" id="GO:0003700">
    <property type="term" value="F:DNA-binding transcription factor activity"/>
    <property type="evidence" value="ECO:0007669"/>
    <property type="project" value="InterPro"/>
</dbReference>
<gene>
    <name evidence="3" type="ORF">LK09_14800</name>
</gene>
<evidence type="ECO:0000259" key="2">
    <source>
        <dbReference type="Pfam" id="PF20239"/>
    </source>
</evidence>
<dbReference type="InterPro" id="IPR046531">
    <property type="entry name" value="DUF6596"/>
</dbReference>
<comment type="caution">
    <text evidence="3">The sequence shown here is derived from an EMBL/GenBank/DDBJ whole genome shotgun (WGS) entry which is preliminary data.</text>
</comment>
<dbReference type="Pfam" id="PF20239">
    <property type="entry name" value="DUF6596"/>
    <property type="match status" value="1"/>
</dbReference>
<feature type="domain" description="RNA polymerase sigma-70 region 2" evidence="1">
    <location>
        <begin position="14"/>
        <end position="76"/>
    </location>
</feature>
<dbReference type="InterPro" id="IPR013325">
    <property type="entry name" value="RNA_pol_sigma_r2"/>
</dbReference>
<feature type="domain" description="DUF6596" evidence="2">
    <location>
        <begin position="172"/>
        <end position="272"/>
    </location>
</feature>
<reference evidence="3 4" key="1">
    <citation type="submission" date="2014-11" db="EMBL/GenBank/DDBJ databases">
        <title>Genome sequence of Microbacterium mangrovi MUSC 115(T).</title>
        <authorList>
            <person name="Lee L.-H."/>
        </authorList>
    </citation>
    <scope>NUCLEOTIDE SEQUENCE [LARGE SCALE GENOMIC DNA]</scope>
    <source>
        <strain evidence="3 4">MUSC 115</strain>
    </source>
</reference>
<evidence type="ECO:0000313" key="4">
    <source>
        <dbReference type="Proteomes" id="UP000031030"/>
    </source>
</evidence>
<dbReference type="STRING" id="1348253.LK09_14800"/>
<dbReference type="SUPFAM" id="SSF88659">
    <property type="entry name" value="Sigma3 and sigma4 domains of RNA polymerase sigma factors"/>
    <property type="match status" value="1"/>
</dbReference>
<dbReference type="OrthoDB" id="9780299at2"/>
<dbReference type="InterPro" id="IPR007627">
    <property type="entry name" value="RNA_pol_sigma70_r2"/>
</dbReference>
<dbReference type="Proteomes" id="UP000031030">
    <property type="component" value="Unassembled WGS sequence"/>
</dbReference>
<protein>
    <recommendedName>
        <fullName evidence="5">RNA polymerase subunit sigma-24</fullName>
    </recommendedName>
</protein>
<organism evidence="3 4">
    <name type="scientific">Microbacterium mangrovi</name>
    <dbReference type="NCBI Taxonomy" id="1348253"/>
    <lineage>
        <taxon>Bacteria</taxon>
        <taxon>Bacillati</taxon>
        <taxon>Actinomycetota</taxon>
        <taxon>Actinomycetes</taxon>
        <taxon>Micrococcales</taxon>
        <taxon>Microbacteriaceae</taxon>
        <taxon>Microbacterium</taxon>
    </lineage>
</organism>
<dbReference type="Pfam" id="PF04542">
    <property type="entry name" value="Sigma70_r2"/>
    <property type="match status" value="1"/>
</dbReference>
<dbReference type="RefSeq" id="WP_039401037.1">
    <property type="nucleotide sequence ID" value="NZ_JTDK01000014.1"/>
</dbReference>
<accession>A0A0B2A4S3</accession>
<proteinExistence type="predicted"/>
<dbReference type="GO" id="GO:0006352">
    <property type="term" value="P:DNA-templated transcription initiation"/>
    <property type="evidence" value="ECO:0007669"/>
    <property type="project" value="InterPro"/>
</dbReference>
<evidence type="ECO:0008006" key="5">
    <source>
        <dbReference type="Google" id="ProtNLM"/>
    </source>
</evidence>
<evidence type="ECO:0000259" key="1">
    <source>
        <dbReference type="Pfam" id="PF04542"/>
    </source>
</evidence>
<dbReference type="PANTHER" id="PTHR47756:SF2">
    <property type="entry name" value="BLL6612 PROTEIN"/>
    <property type="match status" value="1"/>
</dbReference>
<evidence type="ECO:0000313" key="3">
    <source>
        <dbReference type="EMBL" id="KHK96597.1"/>
    </source>
</evidence>
<dbReference type="SUPFAM" id="SSF88946">
    <property type="entry name" value="Sigma2 domain of RNA polymerase sigma factors"/>
    <property type="match status" value="1"/>
</dbReference>
<dbReference type="AlphaFoldDB" id="A0A0B2A4S3"/>